<dbReference type="Proteomes" id="UP000237347">
    <property type="component" value="Unassembled WGS sequence"/>
</dbReference>
<name>A0AAW0LK92_QUESU</name>
<dbReference type="AlphaFoldDB" id="A0AAW0LK92"/>
<gene>
    <name evidence="1" type="ORF">CFP56_040316</name>
</gene>
<dbReference type="EMBL" id="PKMF04000080">
    <property type="protein sequence ID" value="KAK7852077.1"/>
    <property type="molecule type" value="Genomic_DNA"/>
</dbReference>
<evidence type="ECO:0000313" key="2">
    <source>
        <dbReference type="Proteomes" id="UP000237347"/>
    </source>
</evidence>
<accession>A0AAW0LK92</accession>
<proteinExistence type="predicted"/>
<keyword evidence="2" id="KW-1185">Reference proteome</keyword>
<reference evidence="1 2" key="1">
    <citation type="journal article" date="2018" name="Sci. Data">
        <title>The draft genome sequence of cork oak.</title>
        <authorList>
            <person name="Ramos A.M."/>
            <person name="Usie A."/>
            <person name="Barbosa P."/>
            <person name="Barros P.M."/>
            <person name="Capote T."/>
            <person name="Chaves I."/>
            <person name="Simoes F."/>
            <person name="Abreu I."/>
            <person name="Carrasquinho I."/>
            <person name="Faro C."/>
            <person name="Guimaraes J.B."/>
            <person name="Mendonca D."/>
            <person name="Nobrega F."/>
            <person name="Rodrigues L."/>
            <person name="Saibo N.J.M."/>
            <person name="Varela M.C."/>
            <person name="Egas C."/>
            <person name="Matos J."/>
            <person name="Miguel C.M."/>
            <person name="Oliveira M.M."/>
            <person name="Ricardo C.P."/>
            <person name="Goncalves S."/>
        </authorList>
    </citation>
    <scope>NUCLEOTIDE SEQUENCE [LARGE SCALE GENOMIC DNA]</scope>
    <source>
        <strain evidence="2">cv. HL8</strain>
    </source>
</reference>
<organism evidence="1 2">
    <name type="scientific">Quercus suber</name>
    <name type="common">Cork oak</name>
    <dbReference type="NCBI Taxonomy" id="58331"/>
    <lineage>
        <taxon>Eukaryota</taxon>
        <taxon>Viridiplantae</taxon>
        <taxon>Streptophyta</taxon>
        <taxon>Embryophyta</taxon>
        <taxon>Tracheophyta</taxon>
        <taxon>Spermatophyta</taxon>
        <taxon>Magnoliopsida</taxon>
        <taxon>eudicotyledons</taxon>
        <taxon>Gunneridae</taxon>
        <taxon>Pentapetalae</taxon>
        <taxon>rosids</taxon>
        <taxon>fabids</taxon>
        <taxon>Fagales</taxon>
        <taxon>Fagaceae</taxon>
        <taxon>Quercus</taxon>
    </lineage>
</organism>
<sequence length="82" mass="9549">MWLDLKTLSIAIRFLRAKSPEQWAAVDLDTHYTEEYLEECIGPNTRREILYQEYVKGLSASGMQSNYGFEGQLNACWTHKMT</sequence>
<evidence type="ECO:0000313" key="1">
    <source>
        <dbReference type="EMBL" id="KAK7852077.1"/>
    </source>
</evidence>
<protein>
    <submittedName>
        <fullName evidence="1">Uncharacterized protein</fullName>
    </submittedName>
</protein>
<comment type="caution">
    <text evidence="1">The sequence shown here is derived from an EMBL/GenBank/DDBJ whole genome shotgun (WGS) entry which is preliminary data.</text>
</comment>